<proteinExistence type="predicted"/>
<dbReference type="PANTHER" id="PTHR22642:SF2">
    <property type="entry name" value="PROTEIN LONG AFTER FAR-RED 3"/>
    <property type="match status" value="1"/>
</dbReference>
<dbReference type="GO" id="GO:0016810">
    <property type="term" value="F:hydrolase activity, acting on carbon-nitrogen (but not peptide) bonds"/>
    <property type="evidence" value="ECO:0007669"/>
    <property type="project" value="InterPro"/>
</dbReference>
<dbReference type="Gene3D" id="2.30.40.10">
    <property type="entry name" value="Urease, subunit C, domain 1"/>
    <property type="match status" value="1"/>
</dbReference>
<dbReference type="EMBL" id="VCHX02000163">
    <property type="protein sequence ID" value="TPQ19232.1"/>
    <property type="molecule type" value="Genomic_DNA"/>
</dbReference>
<name>A0A505DA10_9ACTN</name>
<evidence type="ECO:0000313" key="2">
    <source>
        <dbReference type="EMBL" id="TPQ19232.1"/>
    </source>
</evidence>
<evidence type="ECO:0000313" key="3">
    <source>
        <dbReference type="Proteomes" id="UP000317378"/>
    </source>
</evidence>
<dbReference type="Pfam" id="PF07969">
    <property type="entry name" value="Amidohydro_3"/>
    <property type="match status" value="1"/>
</dbReference>
<dbReference type="RefSeq" id="WP_119103170.1">
    <property type="nucleotide sequence ID" value="NZ_QXMJ01000163.1"/>
</dbReference>
<dbReference type="Gene3D" id="3.20.20.140">
    <property type="entry name" value="Metal-dependent hydrolases"/>
    <property type="match status" value="1"/>
</dbReference>
<protein>
    <submittedName>
        <fullName evidence="2">Amidohydrolase family protein</fullName>
    </submittedName>
</protein>
<feature type="domain" description="Amidohydrolase 3" evidence="1">
    <location>
        <begin position="13"/>
        <end position="83"/>
    </location>
</feature>
<dbReference type="SUPFAM" id="SSF51338">
    <property type="entry name" value="Composite domain of metallo-dependent hydrolases"/>
    <property type="match status" value="1"/>
</dbReference>
<dbReference type="AlphaFoldDB" id="A0A505DA10"/>
<dbReference type="InterPro" id="IPR013108">
    <property type="entry name" value="Amidohydro_3"/>
</dbReference>
<dbReference type="Proteomes" id="UP000317378">
    <property type="component" value="Unassembled WGS sequence"/>
</dbReference>
<organism evidence="2 3">
    <name type="scientific">Streptomyces sporangiiformans</name>
    <dbReference type="NCBI Taxonomy" id="2315329"/>
    <lineage>
        <taxon>Bacteria</taxon>
        <taxon>Bacillati</taxon>
        <taxon>Actinomycetota</taxon>
        <taxon>Actinomycetes</taxon>
        <taxon>Kitasatosporales</taxon>
        <taxon>Streptomycetaceae</taxon>
        <taxon>Streptomyces</taxon>
    </lineage>
</organism>
<gene>
    <name evidence="2" type="ORF">FGD71_027240</name>
</gene>
<accession>A0A505DA10</accession>
<sequence>MLPEQGQATAEPFLPEQRIALDTALAACTAGSAWVNHLDDTGSIVVGNLADLVVLDRDPCAGPPAENASTKVTATYVEGSAVYTAP</sequence>
<comment type="caution">
    <text evidence="2">The sequence shown here is derived from an EMBL/GenBank/DDBJ whole genome shotgun (WGS) entry which is preliminary data.</text>
</comment>
<keyword evidence="3" id="KW-1185">Reference proteome</keyword>
<dbReference type="PANTHER" id="PTHR22642">
    <property type="entry name" value="IMIDAZOLONEPROPIONASE"/>
    <property type="match status" value="1"/>
</dbReference>
<dbReference type="InterPro" id="IPR011059">
    <property type="entry name" value="Metal-dep_hydrolase_composite"/>
</dbReference>
<reference evidence="2 3" key="1">
    <citation type="submission" date="2019-06" db="EMBL/GenBank/DDBJ databases">
        <title>Streptomyces sporangiiformans sp. nov., a novel actinomycete isolated from soil in Mount Song.</title>
        <authorList>
            <person name="Han L."/>
        </authorList>
    </citation>
    <scope>NUCLEOTIDE SEQUENCE [LARGE SCALE GENOMIC DNA]</scope>
    <source>
        <strain evidence="2 3">NEAU-SSA 1</strain>
    </source>
</reference>
<evidence type="ECO:0000259" key="1">
    <source>
        <dbReference type="Pfam" id="PF07969"/>
    </source>
</evidence>
<keyword evidence="2" id="KW-0378">Hydrolase</keyword>
<dbReference type="OrthoDB" id="3173428at2"/>